<dbReference type="EMBL" id="LABY01000490">
    <property type="protein sequence ID" value="KMO26634.1"/>
    <property type="molecule type" value="Genomic_DNA"/>
</dbReference>
<dbReference type="AlphaFoldDB" id="A0A0J6RZ30"/>
<gene>
    <name evidence="2" type="ORF">VQ02_34140</name>
</gene>
<dbReference type="Proteomes" id="UP000035955">
    <property type="component" value="Unassembled WGS sequence"/>
</dbReference>
<reference evidence="2 3" key="1">
    <citation type="submission" date="2015-03" db="EMBL/GenBank/DDBJ databases">
        <title>Genome sequencing of Methylobacterium variabile DSM 16961.</title>
        <authorList>
            <person name="Chaudhry V."/>
            <person name="Patil P.B."/>
        </authorList>
    </citation>
    <scope>NUCLEOTIDE SEQUENCE [LARGE SCALE GENOMIC DNA]</scope>
    <source>
        <strain evidence="2 3">DSM 16961</strain>
    </source>
</reference>
<proteinExistence type="predicted"/>
<name>A0A0J6RZ30_9HYPH</name>
<evidence type="ECO:0000256" key="1">
    <source>
        <dbReference type="SAM" id="MobiDB-lite"/>
    </source>
</evidence>
<evidence type="ECO:0000313" key="2">
    <source>
        <dbReference type="EMBL" id="KMO26634.1"/>
    </source>
</evidence>
<evidence type="ECO:0000313" key="3">
    <source>
        <dbReference type="Proteomes" id="UP000035955"/>
    </source>
</evidence>
<sequence>MHRSNEALERLEAVIRQTHRLYLASLMRIEALERAARTAAGVSESELRTAEVDHELHLRLMRALVVQLGYVPTGLAKRCEIRRETAARAAATAEPPGSRSGRSACPLAEADVPIRMA</sequence>
<dbReference type="OrthoDB" id="8005913at2"/>
<protein>
    <submittedName>
        <fullName evidence="2">Uncharacterized protein</fullName>
    </submittedName>
</protein>
<feature type="region of interest" description="Disordered" evidence="1">
    <location>
        <begin position="87"/>
        <end position="117"/>
    </location>
</feature>
<comment type="caution">
    <text evidence="2">The sequence shown here is derived from an EMBL/GenBank/DDBJ whole genome shotgun (WGS) entry which is preliminary data.</text>
</comment>
<keyword evidence="3" id="KW-1185">Reference proteome</keyword>
<dbReference type="RefSeq" id="WP_048448714.1">
    <property type="nucleotide sequence ID" value="NZ_LABY01000490.1"/>
</dbReference>
<dbReference type="PATRIC" id="fig|298794.3.peg.6059"/>
<accession>A0A0J6RZ30</accession>
<organism evidence="2 3">
    <name type="scientific">Methylobacterium variabile</name>
    <dbReference type="NCBI Taxonomy" id="298794"/>
    <lineage>
        <taxon>Bacteria</taxon>
        <taxon>Pseudomonadati</taxon>
        <taxon>Pseudomonadota</taxon>
        <taxon>Alphaproteobacteria</taxon>
        <taxon>Hyphomicrobiales</taxon>
        <taxon>Methylobacteriaceae</taxon>
        <taxon>Methylobacterium</taxon>
    </lineage>
</organism>